<evidence type="ECO:0000313" key="2">
    <source>
        <dbReference type="EMBL" id="HDR50060.1"/>
    </source>
</evidence>
<dbReference type="PROSITE" id="PS51257">
    <property type="entry name" value="PROKAR_LIPOPROTEIN"/>
    <property type="match status" value="1"/>
</dbReference>
<proteinExistence type="predicted"/>
<dbReference type="InterPro" id="IPR018391">
    <property type="entry name" value="PQQ_b-propeller_rpt"/>
</dbReference>
<dbReference type="PANTHER" id="PTHR34512:SF30">
    <property type="entry name" value="OUTER MEMBRANE PROTEIN ASSEMBLY FACTOR BAMB"/>
    <property type="match status" value="1"/>
</dbReference>
<comment type="caution">
    <text evidence="2">The sequence shown here is derived from an EMBL/GenBank/DDBJ whole genome shotgun (WGS) entry which is preliminary data.</text>
</comment>
<reference evidence="2" key="1">
    <citation type="journal article" date="2020" name="mSystems">
        <title>Genome- and Community-Level Interaction Insights into Carbon Utilization and Element Cycling Functions of Hydrothermarchaeota in Hydrothermal Sediment.</title>
        <authorList>
            <person name="Zhou Z."/>
            <person name="Liu Y."/>
            <person name="Xu W."/>
            <person name="Pan J."/>
            <person name="Luo Z.H."/>
            <person name="Li M."/>
        </authorList>
    </citation>
    <scope>NUCLEOTIDE SEQUENCE [LARGE SCALE GENOMIC DNA]</scope>
    <source>
        <strain evidence="2">SpSt-1217</strain>
    </source>
</reference>
<organism evidence="2">
    <name type="scientific">Mariniphaga anaerophila</name>
    <dbReference type="NCBI Taxonomy" id="1484053"/>
    <lineage>
        <taxon>Bacteria</taxon>
        <taxon>Pseudomonadati</taxon>
        <taxon>Bacteroidota</taxon>
        <taxon>Bacteroidia</taxon>
        <taxon>Marinilabiliales</taxon>
        <taxon>Prolixibacteraceae</taxon>
        <taxon>Mariniphaga</taxon>
    </lineage>
</organism>
<sequence length="419" mass="46774">MIESTKMKQITLFILSVLIFSCSKPTPQIYQWRGENRTGVYSETNLLQEWPENGPEEIWFAEGIGNGYGSPTITESEIFITGEKDSTAWMFCYGLNGDLIWKKQYGKEWGRHYPGSRSAPTVVDNLVYAFTGMGILTCLERKTGKIVWTRDYLEDLGGMLPMHGFSEAPVIEGGKIFCTPGGPENNVAALDRFTGDLLWSNPGKSEVMGYHPGNIIELPDRKIYITFSAYNMLGLDSETGELLWIHAQDNIPPEKRKPGLGDTHSNNIIYENGFIYYAAGTGNRGVKLRLSEDGTQITEVWRTPDLDSYMGGFVKLGNYIFGCGTRKKDLKSFHAETGAVIDSMRAGTGAVIAASNMLYYYNWGGDLSLISCENGKLEKKSSFRINRGTSEHFSHPVIKNGVLYQRRGDALMAFDIRAK</sequence>
<feature type="domain" description="Pyrrolo-quinoline quinone repeat" evidence="1">
    <location>
        <begin position="96"/>
        <end position="341"/>
    </location>
</feature>
<dbReference type="Pfam" id="PF13360">
    <property type="entry name" value="PQQ_2"/>
    <property type="match status" value="1"/>
</dbReference>
<dbReference type="EMBL" id="DSDK01000018">
    <property type="protein sequence ID" value="HDR50060.1"/>
    <property type="molecule type" value="Genomic_DNA"/>
</dbReference>
<gene>
    <name evidence="2" type="ORF">ENN90_00365</name>
</gene>
<dbReference type="SMART" id="SM00564">
    <property type="entry name" value="PQQ"/>
    <property type="match status" value="2"/>
</dbReference>
<dbReference type="PANTHER" id="PTHR34512">
    <property type="entry name" value="CELL SURFACE PROTEIN"/>
    <property type="match status" value="1"/>
</dbReference>
<accession>A0A831PJ37</accession>
<dbReference type="InterPro" id="IPR002372">
    <property type="entry name" value="PQQ_rpt_dom"/>
</dbReference>
<protein>
    <recommendedName>
        <fullName evidence="1">Pyrrolo-quinoline quinone repeat domain-containing protein</fullName>
    </recommendedName>
</protein>
<evidence type="ECO:0000259" key="1">
    <source>
        <dbReference type="Pfam" id="PF13360"/>
    </source>
</evidence>
<dbReference type="Gene3D" id="2.130.10.10">
    <property type="entry name" value="YVTN repeat-like/Quinoprotein amine dehydrogenase"/>
    <property type="match status" value="1"/>
</dbReference>
<dbReference type="InterPro" id="IPR015943">
    <property type="entry name" value="WD40/YVTN_repeat-like_dom_sf"/>
</dbReference>
<dbReference type="AlphaFoldDB" id="A0A831PJ37"/>
<dbReference type="InterPro" id="IPR011047">
    <property type="entry name" value="Quinoprotein_ADH-like_sf"/>
</dbReference>
<dbReference type="SUPFAM" id="SSF50998">
    <property type="entry name" value="Quinoprotein alcohol dehydrogenase-like"/>
    <property type="match status" value="1"/>
</dbReference>
<dbReference type="Proteomes" id="UP000886047">
    <property type="component" value="Unassembled WGS sequence"/>
</dbReference>
<name>A0A831PJ37_9BACT</name>